<dbReference type="InterPro" id="IPR000792">
    <property type="entry name" value="Tscrpt_reg_LuxR_C"/>
</dbReference>
<sequence length="212" mass="23188">MDRVIRVAAVDDDRMLLEGLDAWLSPVADLRLVRVASTVEQLLREPTEPADVVLLDLVLRDGSEAAQNVRRLVAAGRRVLVLSVWARPDQVVATFAAGCSGYVTKDHDLAALAAAVREVAAGRPVFSSELAFACLGDERPTRPRLSPRERGVLLAYASGMTLTATARHLGIKPETARTYLDRVKAKYHDLGRPSRTKLDLAARVREDRLQTG</sequence>
<keyword evidence="1 4" id="KW-0238">DNA-binding</keyword>
<dbReference type="SMART" id="SM00448">
    <property type="entry name" value="REC"/>
    <property type="match status" value="1"/>
</dbReference>
<dbReference type="SUPFAM" id="SSF52172">
    <property type="entry name" value="CheY-like"/>
    <property type="match status" value="1"/>
</dbReference>
<dbReference type="Gene3D" id="1.10.10.10">
    <property type="entry name" value="Winged helix-like DNA-binding domain superfamily/Winged helix DNA-binding domain"/>
    <property type="match status" value="1"/>
</dbReference>
<protein>
    <submittedName>
        <fullName evidence="4">DNA-binding response regulator, NarL/FixJ family, contains REC and HTH domains</fullName>
    </submittedName>
</protein>
<evidence type="ECO:0000313" key="4">
    <source>
        <dbReference type="EMBL" id="SBT43251.1"/>
    </source>
</evidence>
<dbReference type="InterPro" id="IPR001789">
    <property type="entry name" value="Sig_transdc_resp-reg_receiver"/>
</dbReference>
<evidence type="ECO:0000259" key="3">
    <source>
        <dbReference type="PROSITE" id="PS50110"/>
    </source>
</evidence>
<feature type="modified residue" description="4-aspartylphosphate" evidence="2">
    <location>
        <position position="56"/>
    </location>
</feature>
<dbReference type="PATRIC" id="fig|261654.4.peg.2305"/>
<dbReference type="InterPro" id="IPR016032">
    <property type="entry name" value="Sig_transdc_resp-reg_C-effctor"/>
</dbReference>
<dbReference type="RefSeq" id="WP_231921404.1">
    <property type="nucleotide sequence ID" value="NZ_LT594323.1"/>
</dbReference>
<proteinExistence type="predicted"/>
<dbReference type="Pfam" id="PF00072">
    <property type="entry name" value="Response_reg"/>
    <property type="match status" value="1"/>
</dbReference>
<dbReference type="InterPro" id="IPR036388">
    <property type="entry name" value="WH-like_DNA-bd_sf"/>
</dbReference>
<reference evidence="5" key="1">
    <citation type="submission" date="2016-06" db="EMBL/GenBank/DDBJ databases">
        <authorList>
            <person name="Varghese N."/>
            <person name="Submissions Spin"/>
        </authorList>
    </citation>
    <scope>NUCLEOTIDE SEQUENCE [LARGE SCALE GENOMIC DNA]</scope>
    <source>
        <strain evidence="5">DSM 44815</strain>
    </source>
</reference>
<keyword evidence="5" id="KW-1185">Reference proteome</keyword>
<dbReference type="Proteomes" id="UP000199385">
    <property type="component" value="Chromosome I"/>
</dbReference>
<evidence type="ECO:0000256" key="2">
    <source>
        <dbReference type="PROSITE-ProRule" id="PRU00169"/>
    </source>
</evidence>
<accession>A0A1A8ZHD4</accession>
<dbReference type="SUPFAM" id="SSF46894">
    <property type="entry name" value="C-terminal effector domain of the bipartite response regulators"/>
    <property type="match status" value="1"/>
</dbReference>
<dbReference type="Pfam" id="PF00196">
    <property type="entry name" value="GerE"/>
    <property type="match status" value="1"/>
</dbReference>
<evidence type="ECO:0000256" key="1">
    <source>
        <dbReference type="ARBA" id="ARBA00023125"/>
    </source>
</evidence>
<dbReference type="Gene3D" id="3.40.50.2300">
    <property type="match status" value="1"/>
</dbReference>
<organism evidence="4 5">
    <name type="scientific">Micromonospora auratinigra</name>
    <dbReference type="NCBI Taxonomy" id="261654"/>
    <lineage>
        <taxon>Bacteria</taxon>
        <taxon>Bacillati</taxon>
        <taxon>Actinomycetota</taxon>
        <taxon>Actinomycetes</taxon>
        <taxon>Micromonosporales</taxon>
        <taxon>Micromonosporaceae</taxon>
        <taxon>Micromonospora</taxon>
    </lineage>
</organism>
<keyword evidence="2" id="KW-0597">Phosphoprotein</keyword>
<dbReference type="SMART" id="SM00421">
    <property type="entry name" value="HTH_LUXR"/>
    <property type="match status" value="1"/>
</dbReference>
<dbReference type="GO" id="GO:0000160">
    <property type="term" value="P:phosphorelay signal transduction system"/>
    <property type="evidence" value="ECO:0007669"/>
    <property type="project" value="InterPro"/>
</dbReference>
<dbReference type="PROSITE" id="PS50110">
    <property type="entry name" value="RESPONSE_REGULATORY"/>
    <property type="match status" value="1"/>
</dbReference>
<dbReference type="GO" id="GO:0003677">
    <property type="term" value="F:DNA binding"/>
    <property type="evidence" value="ECO:0007669"/>
    <property type="project" value="UniProtKB-KW"/>
</dbReference>
<dbReference type="STRING" id="261654.GA0070611_2259"/>
<dbReference type="AlphaFoldDB" id="A0A1A8ZHD4"/>
<dbReference type="EMBL" id="LT594323">
    <property type="protein sequence ID" value="SBT43251.1"/>
    <property type="molecule type" value="Genomic_DNA"/>
</dbReference>
<dbReference type="InterPro" id="IPR011006">
    <property type="entry name" value="CheY-like_superfamily"/>
</dbReference>
<dbReference type="GO" id="GO:0006355">
    <property type="term" value="P:regulation of DNA-templated transcription"/>
    <property type="evidence" value="ECO:0007669"/>
    <property type="project" value="InterPro"/>
</dbReference>
<feature type="domain" description="Response regulatory" evidence="3">
    <location>
        <begin position="6"/>
        <end position="120"/>
    </location>
</feature>
<evidence type="ECO:0000313" key="5">
    <source>
        <dbReference type="Proteomes" id="UP000199385"/>
    </source>
</evidence>
<name>A0A1A8ZHD4_9ACTN</name>
<dbReference type="InterPro" id="IPR039420">
    <property type="entry name" value="WalR-like"/>
</dbReference>
<dbReference type="PANTHER" id="PTHR43214">
    <property type="entry name" value="TWO-COMPONENT RESPONSE REGULATOR"/>
    <property type="match status" value="1"/>
</dbReference>
<gene>
    <name evidence="4" type="ORF">GA0070611_2259</name>
</gene>